<dbReference type="SUPFAM" id="SSF56281">
    <property type="entry name" value="Metallo-hydrolase/oxidoreductase"/>
    <property type="match status" value="1"/>
</dbReference>
<evidence type="ECO:0000256" key="1">
    <source>
        <dbReference type="SAM" id="SignalP"/>
    </source>
</evidence>
<accession>A0ABT2AT00</accession>
<evidence type="ECO:0000313" key="4">
    <source>
        <dbReference type="Proteomes" id="UP001206572"/>
    </source>
</evidence>
<evidence type="ECO:0000313" key="3">
    <source>
        <dbReference type="EMBL" id="MCS0599055.1"/>
    </source>
</evidence>
<name>A0ABT2AT00_9BURK</name>
<comment type="caution">
    <text evidence="3">The sequence shown here is derived from an EMBL/GenBank/DDBJ whole genome shotgun (WGS) entry which is preliminary data.</text>
</comment>
<protein>
    <submittedName>
        <fullName evidence="3">MBL fold metallo-hydrolase</fullName>
    </submittedName>
</protein>
<sequence>MRLPIRAAVLTFALLAGGCSHVNPCYDASRSHHRQQGFANNYPSNPAYARPPQGFFAGWAGRIRNWSDDGSARLPLAPVPTVKPDLAFIHANTSEPALTWIGHASFLYQAGNGVNILFDPVFEERASPLPFAGPKRQQPPGVLLSELPRIDAVLISHSHYDHLSRDSLRALYRQAGGPPTFYVPLGIDLWLMENVTDGKREHIVRLDWWEKASLRGLDLHLLPVHHWSARTPWDRNATLWGAWAVTRPGFNFFFSGDLGYSKDIQDIAARFEGGFDLAAIGIGAYQPIWYRNSHVSPDEAVRIHRELRVRHSVGMHWGTFPMGQERIDQAPRDLALARRAQGVADDAFFVLKIGETWRAATRTGAAP</sequence>
<dbReference type="InterPro" id="IPR036866">
    <property type="entry name" value="RibonucZ/Hydroxyglut_hydro"/>
</dbReference>
<feature type="chain" id="PRO_5046585302" evidence="1">
    <location>
        <begin position="23"/>
        <end position="367"/>
    </location>
</feature>
<feature type="signal peptide" evidence="1">
    <location>
        <begin position="1"/>
        <end position="22"/>
    </location>
</feature>
<evidence type="ECO:0000259" key="2">
    <source>
        <dbReference type="Pfam" id="PF12706"/>
    </source>
</evidence>
<dbReference type="InterPro" id="IPR001279">
    <property type="entry name" value="Metallo-B-lactamas"/>
</dbReference>
<dbReference type="EMBL" id="JANUHA010000022">
    <property type="protein sequence ID" value="MCS0599055.1"/>
    <property type="molecule type" value="Genomic_DNA"/>
</dbReference>
<gene>
    <name evidence="3" type="ORF">NX780_22160</name>
</gene>
<dbReference type="PROSITE" id="PS51257">
    <property type="entry name" value="PROKAR_LIPOPROTEIN"/>
    <property type="match status" value="1"/>
</dbReference>
<organism evidence="3 4">
    <name type="scientific">Massilia agri</name>
    <dbReference type="NCBI Taxonomy" id="1886785"/>
    <lineage>
        <taxon>Bacteria</taxon>
        <taxon>Pseudomonadati</taxon>
        <taxon>Pseudomonadota</taxon>
        <taxon>Betaproteobacteria</taxon>
        <taxon>Burkholderiales</taxon>
        <taxon>Oxalobacteraceae</taxon>
        <taxon>Telluria group</taxon>
        <taxon>Massilia</taxon>
    </lineage>
</organism>
<dbReference type="Pfam" id="PF12706">
    <property type="entry name" value="Lactamase_B_2"/>
    <property type="match status" value="1"/>
</dbReference>
<keyword evidence="4" id="KW-1185">Reference proteome</keyword>
<dbReference type="PANTHER" id="PTHR15032:SF4">
    <property type="entry name" value="N-ACYL-PHOSPHATIDYLETHANOLAMINE-HYDROLYZING PHOSPHOLIPASE D"/>
    <property type="match status" value="1"/>
</dbReference>
<feature type="domain" description="Metallo-beta-lactamase" evidence="2">
    <location>
        <begin position="115"/>
        <end position="317"/>
    </location>
</feature>
<proteinExistence type="predicted"/>
<dbReference type="RefSeq" id="WP_258830059.1">
    <property type="nucleotide sequence ID" value="NZ_JANUHA010000022.1"/>
</dbReference>
<reference evidence="3 4" key="1">
    <citation type="submission" date="2022-08" db="EMBL/GenBank/DDBJ databases">
        <title>Reclassification of Massilia species as members of the genera Telluria, Duganella, Pseudoduganella, Mokoshia gen. nov. and Zemynaea gen. nov. using orthogonal and non-orthogonal genome-based approaches.</title>
        <authorList>
            <person name="Bowman J.P."/>
        </authorList>
    </citation>
    <scope>NUCLEOTIDE SEQUENCE [LARGE SCALE GENOMIC DNA]</scope>
    <source>
        <strain evidence="3 4">JCM 31661</strain>
    </source>
</reference>
<keyword evidence="1" id="KW-0732">Signal</keyword>
<dbReference type="Gene3D" id="3.60.15.10">
    <property type="entry name" value="Ribonuclease Z/Hydroxyacylglutathione hydrolase-like"/>
    <property type="match status" value="1"/>
</dbReference>
<dbReference type="PANTHER" id="PTHR15032">
    <property type="entry name" value="N-ACYL-PHOSPHATIDYLETHANOLAMINE-HYDROLYZING PHOSPHOLIPASE D"/>
    <property type="match status" value="1"/>
</dbReference>
<dbReference type="Proteomes" id="UP001206572">
    <property type="component" value="Unassembled WGS sequence"/>
</dbReference>